<gene>
    <name evidence="3" type="ORF">CAEBREN_01738</name>
</gene>
<feature type="compositionally biased region" description="Low complexity" evidence="1">
    <location>
        <begin position="541"/>
        <end position="554"/>
    </location>
</feature>
<protein>
    <recommendedName>
        <fullName evidence="5">PAN-3 domain-containing protein</fullName>
    </recommendedName>
</protein>
<dbReference type="HOGENOM" id="CLU_400223_0_0_1"/>
<dbReference type="Proteomes" id="UP000008068">
    <property type="component" value="Unassembled WGS sequence"/>
</dbReference>
<dbReference type="EMBL" id="GL379868">
    <property type="protein sequence ID" value="EGT58380.1"/>
    <property type="molecule type" value="Genomic_DNA"/>
</dbReference>
<dbReference type="eggNOG" id="ENOG502TK04">
    <property type="taxonomic scope" value="Eukaryota"/>
</dbReference>
<feature type="compositionally biased region" description="Basic residues" evidence="1">
    <location>
        <begin position="673"/>
        <end position="682"/>
    </location>
</feature>
<feature type="chain" id="PRO_5003405605" description="PAN-3 domain-containing protein" evidence="2">
    <location>
        <begin position="18"/>
        <end position="688"/>
    </location>
</feature>
<evidence type="ECO:0000313" key="4">
    <source>
        <dbReference type="Proteomes" id="UP000008068"/>
    </source>
</evidence>
<proteinExistence type="predicted"/>
<feature type="compositionally biased region" description="Acidic residues" evidence="1">
    <location>
        <begin position="101"/>
        <end position="113"/>
    </location>
</feature>
<dbReference type="AlphaFoldDB" id="G0NDK0"/>
<accession>G0NDK0</accession>
<reference evidence="4" key="1">
    <citation type="submission" date="2011-07" db="EMBL/GenBank/DDBJ databases">
        <authorList>
            <consortium name="Caenorhabditis brenneri Sequencing and Analysis Consortium"/>
            <person name="Wilson R.K."/>
        </authorList>
    </citation>
    <scope>NUCLEOTIDE SEQUENCE [LARGE SCALE GENOMIC DNA]</scope>
    <source>
        <strain evidence="4">PB2801</strain>
    </source>
</reference>
<dbReference type="PANTHER" id="PTHR23124:SF141">
    <property type="entry name" value="C-TYPE LECTIN DOMAIN-CONTAINING PROTEIN-RELATED"/>
    <property type="match status" value="1"/>
</dbReference>
<feature type="signal peptide" evidence="2">
    <location>
        <begin position="1"/>
        <end position="17"/>
    </location>
</feature>
<sequence>MHLLLPILNAIFLVLYATNIETTPPKMIVFKGIVIQEIYPEEISVSNFTECLVKCGKVDGCQNVDKTGMGFCPFGTITMTYEIATEHVTTENPLGTVGNPLDDDEEVTEESTSEEPTTTTPKPSCPSPFWFLSENKWCMKLIPLEKAMAKQEALKVCENLNTTVKSIISGLEEIGEVKYVEREISKLNGKPQRSNIGVWVDGNRGGSCTIPNSICFPKSFEFNDRRLETYGGYDWYDSQAASKSATCIQVMVPADKSDPRTGKTAFAKSGSVSTGLFPANSRGSFWVVREFFSKVPGVLPGFPRVFCVLSYFSLVFTGVSLGFPEVFFSGFLPAFPGVYPGFLWGLLPGFLDLFFRKFGFLVFAGNFWTNFRYFSNVFLGGFPWISRGVYCFHDLSFSFDKTELLFVPENGSQLFELTNMDSKERVIDVDVFSSRLAVVEEKNGEKLYKRTFSTVLPSNQSVVFEVGDKGFYSKDSENPFPSEGFLQVTVTEEPVEKDDNEEGNPLDKLIKIREVEGKKKLVKKEIKKQPKKARGPQFLKTSSTTPEDSTTSTSEILPKPEKPVVPKKEAKSVTVMTTLDEVTPPSKSLKLADVVFSDRPPKPSGEPDKKPKISTSIEKEPPKQKEEKQVVKPKTRKLNDVVFTDKPKGPSAENGLKVKGPIEKSPMKEQGKKEKKKMKKNKEKCLIS</sequence>
<evidence type="ECO:0000313" key="3">
    <source>
        <dbReference type="EMBL" id="EGT58380.1"/>
    </source>
</evidence>
<evidence type="ECO:0000256" key="1">
    <source>
        <dbReference type="SAM" id="MobiDB-lite"/>
    </source>
</evidence>
<feature type="compositionally biased region" description="Basic and acidic residues" evidence="1">
    <location>
        <begin position="660"/>
        <end position="672"/>
    </location>
</feature>
<feature type="region of interest" description="Disordered" evidence="1">
    <location>
        <begin position="523"/>
        <end position="688"/>
    </location>
</feature>
<evidence type="ECO:0000256" key="2">
    <source>
        <dbReference type="SAM" id="SignalP"/>
    </source>
</evidence>
<dbReference type="STRING" id="135651.G0NDK0"/>
<feature type="compositionally biased region" description="Basic and acidic residues" evidence="1">
    <location>
        <begin position="599"/>
        <end position="630"/>
    </location>
</feature>
<name>G0NDK0_CAEBE</name>
<dbReference type="PANTHER" id="PTHR23124">
    <property type="entry name" value="C-TYPE LECTIN DOMAIN-CONTAINING PROTEIN-RELATED-RELATED"/>
    <property type="match status" value="1"/>
</dbReference>
<keyword evidence="2" id="KW-0732">Signal</keyword>
<keyword evidence="4" id="KW-1185">Reference proteome</keyword>
<feature type="compositionally biased region" description="Basic and acidic residues" evidence="1">
    <location>
        <begin position="637"/>
        <end position="648"/>
    </location>
</feature>
<evidence type="ECO:0008006" key="5">
    <source>
        <dbReference type="Google" id="ProtNLM"/>
    </source>
</evidence>
<dbReference type="InParanoid" id="G0NDK0"/>
<feature type="region of interest" description="Disordered" evidence="1">
    <location>
        <begin position="92"/>
        <end position="124"/>
    </location>
</feature>
<organism evidence="4">
    <name type="scientific">Caenorhabditis brenneri</name>
    <name type="common">Nematode worm</name>
    <dbReference type="NCBI Taxonomy" id="135651"/>
    <lineage>
        <taxon>Eukaryota</taxon>
        <taxon>Metazoa</taxon>
        <taxon>Ecdysozoa</taxon>
        <taxon>Nematoda</taxon>
        <taxon>Chromadorea</taxon>
        <taxon>Rhabditida</taxon>
        <taxon>Rhabditina</taxon>
        <taxon>Rhabditomorpha</taxon>
        <taxon>Rhabditoidea</taxon>
        <taxon>Rhabditidae</taxon>
        <taxon>Peloderinae</taxon>
        <taxon>Caenorhabditis</taxon>
    </lineage>
</organism>
<feature type="compositionally biased region" description="Basic and acidic residues" evidence="1">
    <location>
        <begin position="558"/>
        <end position="571"/>
    </location>
</feature>